<reference evidence="15" key="1">
    <citation type="submission" date="2025-08" db="UniProtKB">
        <authorList>
            <consortium name="RefSeq"/>
        </authorList>
    </citation>
    <scope>IDENTIFICATION</scope>
</reference>
<dbReference type="CDD" id="cd03567">
    <property type="entry name" value="VHS_GGA_metazoan"/>
    <property type="match status" value="1"/>
</dbReference>
<dbReference type="Pfam" id="PF18308">
    <property type="entry name" value="GGA_N-GAT"/>
    <property type="match status" value="1"/>
</dbReference>
<comment type="similarity">
    <text evidence="3">Belongs to the GGA protein family.</text>
</comment>
<feature type="domain" description="GAE" evidence="12">
    <location>
        <begin position="669"/>
        <end position="788"/>
    </location>
</feature>
<dbReference type="GO" id="GO:0006893">
    <property type="term" value="P:Golgi to plasma membrane transport"/>
    <property type="evidence" value="ECO:0007669"/>
    <property type="project" value="TreeGrafter"/>
</dbReference>
<dbReference type="PANTHER" id="PTHR45905:SF1">
    <property type="entry name" value="GOLGI-LOCALIZED, GAMMA-ADAPTIN EAR CONTAINING, ARF BINDING PROTEIN"/>
    <property type="match status" value="1"/>
</dbReference>
<name>A0A8B7XK54_ACAPL</name>
<dbReference type="FunFam" id="1.20.5.170:FF:000023">
    <property type="entry name" value="ADP-ribosylation factor-binding protein GGA3 isoform X1"/>
    <property type="match status" value="1"/>
</dbReference>
<evidence type="ECO:0000256" key="4">
    <source>
        <dbReference type="ARBA" id="ARBA00022448"/>
    </source>
</evidence>
<keyword evidence="14" id="KW-1185">Reference proteome</keyword>
<dbReference type="InterPro" id="IPR013041">
    <property type="entry name" value="Clathrin_app_Ig-like_sf"/>
</dbReference>
<dbReference type="Proteomes" id="UP000694845">
    <property type="component" value="Unplaced"/>
</dbReference>
<dbReference type="GO" id="GO:0043130">
    <property type="term" value="F:ubiquitin binding"/>
    <property type="evidence" value="ECO:0007669"/>
    <property type="project" value="InterPro"/>
</dbReference>
<evidence type="ECO:0000256" key="8">
    <source>
        <dbReference type="ARBA" id="ARBA00023034"/>
    </source>
</evidence>
<comment type="subcellular location">
    <subcellularLocation>
        <location evidence="2">Early endosome membrane</location>
        <topology evidence="2">Peripheral membrane protein</topology>
    </subcellularLocation>
    <subcellularLocation>
        <location evidence="1">Golgi apparatus</location>
        <location evidence="1">trans-Golgi network membrane</location>
        <topology evidence="1">Peripheral membrane protein</topology>
    </subcellularLocation>
</comment>
<dbReference type="AlphaFoldDB" id="A0A8B7XK54"/>
<dbReference type="GeneID" id="110973655"/>
<dbReference type="OrthoDB" id="447025at2759"/>
<dbReference type="Gene3D" id="2.60.40.1230">
    <property type="match status" value="1"/>
</dbReference>
<keyword evidence="6" id="KW-0832">Ubl conjugation</keyword>
<feature type="compositionally biased region" description="Low complexity" evidence="10">
    <location>
        <begin position="305"/>
        <end position="318"/>
    </location>
</feature>
<evidence type="ECO:0000256" key="5">
    <source>
        <dbReference type="ARBA" id="ARBA00022753"/>
    </source>
</evidence>
<dbReference type="Gene3D" id="1.20.58.160">
    <property type="match status" value="1"/>
</dbReference>
<feature type="region of interest" description="Disordered" evidence="10">
    <location>
        <begin position="546"/>
        <end position="643"/>
    </location>
</feature>
<evidence type="ECO:0000313" key="15">
    <source>
        <dbReference type="RefSeq" id="XP_022080335.1"/>
    </source>
</evidence>
<dbReference type="SUPFAM" id="SSF49348">
    <property type="entry name" value="Clathrin adaptor appendage domain"/>
    <property type="match status" value="1"/>
</dbReference>
<dbReference type="InterPro" id="IPR038425">
    <property type="entry name" value="GAT_sf"/>
</dbReference>
<dbReference type="GO" id="GO:0031901">
    <property type="term" value="C:early endosome membrane"/>
    <property type="evidence" value="ECO:0007669"/>
    <property type="project" value="UniProtKB-SubCell"/>
</dbReference>
<dbReference type="GO" id="GO:0005802">
    <property type="term" value="C:trans-Golgi network"/>
    <property type="evidence" value="ECO:0007669"/>
    <property type="project" value="InterPro"/>
</dbReference>
<dbReference type="Pfam" id="PF00790">
    <property type="entry name" value="VHS"/>
    <property type="match status" value="1"/>
</dbReference>
<keyword evidence="8" id="KW-0333">Golgi apparatus</keyword>
<dbReference type="InterPro" id="IPR008153">
    <property type="entry name" value="GAE_dom"/>
</dbReference>
<dbReference type="CDD" id="cd14234">
    <property type="entry name" value="GAT_GGA_meta"/>
    <property type="match status" value="1"/>
</dbReference>
<organism evidence="14 15">
    <name type="scientific">Acanthaster planci</name>
    <name type="common">Crown-of-thorns starfish</name>
    <dbReference type="NCBI Taxonomy" id="133434"/>
    <lineage>
        <taxon>Eukaryota</taxon>
        <taxon>Metazoa</taxon>
        <taxon>Echinodermata</taxon>
        <taxon>Eleutherozoa</taxon>
        <taxon>Asterozoa</taxon>
        <taxon>Asteroidea</taxon>
        <taxon>Valvatacea</taxon>
        <taxon>Valvatida</taxon>
        <taxon>Acanthasteridae</taxon>
        <taxon>Acanthaster</taxon>
    </lineage>
</organism>
<dbReference type="Pfam" id="PF02883">
    <property type="entry name" value="Alpha_adaptinC2"/>
    <property type="match status" value="1"/>
</dbReference>
<evidence type="ECO:0000256" key="9">
    <source>
        <dbReference type="ARBA" id="ARBA00023136"/>
    </source>
</evidence>
<dbReference type="Gene3D" id="1.25.40.90">
    <property type="match status" value="1"/>
</dbReference>
<dbReference type="PROSITE" id="PS50179">
    <property type="entry name" value="VHS"/>
    <property type="match status" value="1"/>
</dbReference>
<dbReference type="InterPro" id="IPR027422">
    <property type="entry name" value="GGA1-3"/>
</dbReference>
<dbReference type="InterPro" id="IPR004152">
    <property type="entry name" value="GAT_dom"/>
</dbReference>
<evidence type="ECO:0000259" key="13">
    <source>
        <dbReference type="PROSITE" id="PS50909"/>
    </source>
</evidence>
<dbReference type="InterPro" id="IPR008942">
    <property type="entry name" value="ENTH_VHS"/>
</dbReference>
<feature type="region of interest" description="Disordered" evidence="10">
    <location>
        <begin position="499"/>
        <end position="533"/>
    </location>
</feature>
<gene>
    <name evidence="15" type="primary">LOC110973655</name>
</gene>
<dbReference type="KEGG" id="aplc:110973655"/>
<evidence type="ECO:0000256" key="7">
    <source>
        <dbReference type="ARBA" id="ARBA00022927"/>
    </source>
</evidence>
<dbReference type="SUPFAM" id="SSF48464">
    <property type="entry name" value="ENTH/VHS domain"/>
    <property type="match status" value="1"/>
</dbReference>
<dbReference type="SUPFAM" id="SSF89009">
    <property type="entry name" value="GAT-like domain"/>
    <property type="match status" value="1"/>
</dbReference>
<dbReference type="SMART" id="SM00288">
    <property type="entry name" value="VHS"/>
    <property type="match status" value="1"/>
</dbReference>
<dbReference type="GO" id="GO:0031267">
    <property type="term" value="F:small GTPase binding"/>
    <property type="evidence" value="ECO:0007669"/>
    <property type="project" value="InterPro"/>
</dbReference>
<evidence type="ECO:0000256" key="1">
    <source>
        <dbReference type="ARBA" id="ARBA00004150"/>
    </source>
</evidence>
<proteinExistence type="inferred from homology"/>
<dbReference type="PANTHER" id="PTHR45905">
    <property type="entry name" value="GOLGI-LOCALIZED, GAMMA-ADAPTIN EAR CONTAINING, ARF BINDING PROTEIN"/>
    <property type="match status" value="1"/>
</dbReference>
<evidence type="ECO:0000256" key="10">
    <source>
        <dbReference type="SAM" id="MobiDB-lite"/>
    </source>
</evidence>
<feature type="compositionally biased region" description="Low complexity" evidence="10">
    <location>
        <begin position="553"/>
        <end position="595"/>
    </location>
</feature>
<dbReference type="InterPro" id="IPR002014">
    <property type="entry name" value="VHS_dom"/>
</dbReference>
<keyword evidence="5" id="KW-0967">Endosome</keyword>
<keyword evidence="9" id="KW-0472">Membrane</keyword>
<dbReference type="Gene3D" id="1.20.5.170">
    <property type="match status" value="1"/>
</dbReference>
<feature type="domain" description="GAT" evidence="13">
    <location>
        <begin position="171"/>
        <end position="298"/>
    </location>
</feature>
<sequence>MASIDETETLETLLNKATSPMNRDEDWEYIMNFCDRVNVELEGPEIACRLLSHKIQSPQEREALQALTVVEACVKNCGEPFHKQVGKFRFLNEMIKLVSPKYLGTKSPESVKKKVIEMMYSWQAGLPQEPKIIEAYQMLKKQGLVKEDPVYMDKQYLPPPPPRPKNAAFEDEEKSKLLARLLKSKHPEDLQAANRLIKNMVKEDEKKTEKLSRRMNELESCNNNVKLLTEMMEHYQPGVTSEQEMELMKELYIACEKMRPNLFRLASDTEDKDDGIADVLQTNDAVVKVMEMYKEKIGLDSLDQPSSPSPVNSVPSAPLAKTSNQEDSLLDLSGLDPAPPAVNNASDSLAAFAPYSPPSSPRVAAGVAPTTQPSSTQLLQDQLSSLGFPNSTTGQPLAQSTQGFTRTSVTQRTSPIALESMLGPVPTSGMPNYSIQQQQAGPSVFDLKQPSNPLQPRMGAPVMAAPTAAGAASMVVRPNQPIGTMGGTIQPAGIHPTTNQPAVRLPPYNRTHSAGGAVLPQGGGGSGMAHSPFADLESLGKSMVKQQMNGVKQPSVSTQQPVTTPQPAGQQQPQPAGPQLSSLTPPTQQALTTTQSITQPMTSPPAQSPAQPILPTQTTALPAPTQSTVQGTSQPTVQGTVPPVVATSPPATVLSLADVFVPLETVQPGTIPPITAYEKNFMKTVFHFAKNAPRADITVLVVSTMSTNPSAVKNVVFQAAVPKTMRVKLQPPSATDLPAFNPILPPAAITQVMLIANPQKEKVRLKFKIQYTIDDQVTTDVGEVEKFPV</sequence>
<accession>A0A8B7XK54</accession>
<dbReference type="InterPro" id="IPR008152">
    <property type="entry name" value="Clathrin_a/b/g-adaptin_app_Ig"/>
</dbReference>
<feature type="domain" description="VHS" evidence="11">
    <location>
        <begin position="17"/>
        <end position="147"/>
    </location>
</feature>
<feature type="compositionally biased region" description="Low complexity" evidence="10">
    <location>
        <begin position="611"/>
        <end position="643"/>
    </location>
</feature>
<evidence type="ECO:0000259" key="12">
    <source>
        <dbReference type="PROSITE" id="PS50180"/>
    </source>
</evidence>
<evidence type="ECO:0000256" key="2">
    <source>
        <dbReference type="ARBA" id="ARBA00004220"/>
    </source>
</evidence>
<evidence type="ECO:0000259" key="11">
    <source>
        <dbReference type="PROSITE" id="PS50179"/>
    </source>
</evidence>
<evidence type="ECO:0000313" key="14">
    <source>
        <dbReference type="Proteomes" id="UP000694845"/>
    </source>
</evidence>
<dbReference type="RefSeq" id="XP_022080335.1">
    <property type="nucleotide sequence ID" value="XM_022224643.1"/>
</dbReference>
<evidence type="ECO:0000256" key="6">
    <source>
        <dbReference type="ARBA" id="ARBA00022843"/>
    </source>
</evidence>
<dbReference type="GO" id="GO:0035091">
    <property type="term" value="F:phosphatidylinositol binding"/>
    <property type="evidence" value="ECO:0007669"/>
    <property type="project" value="InterPro"/>
</dbReference>
<feature type="region of interest" description="Disordered" evidence="10">
    <location>
        <begin position="299"/>
        <end position="341"/>
    </location>
</feature>
<dbReference type="GO" id="GO:0006886">
    <property type="term" value="P:intracellular protein transport"/>
    <property type="evidence" value="ECO:0007669"/>
    <property type="project" value="InterPro"/>
</dbReference>
<dbReference type="GO" id="GO:0034394">
    <property type="term" value="P:protein localization to cell surface"/>
    <property type="evidence" value="ECO:0007669"/>
    <property type="project" value="TreeGrafter"/>
</dbReference>
<protein>
    <submittedName>
        <fullName evidence="15">ADP-ribosylation factor-binding protein GGA1-like</fullName>
    </submittedName>
</protein>
<dbReference type="PROSITE" id="PS50180">
    <property type="entry name" value="GAE"/>
    <property type="match status" value="1"/>
</dbReference>
<dbReference type="PROSITE" id="PS50909">
    <property type="entry name" value="GAT"/>
    <property type="match status" value="1"/>
</dbReference>
<dbReference type="InterPro" id="IPR041198">
    <property type="entry name" value="GGA_N-GAT"/>
</dbReference>
<keyword evidence="7" id="KW-0653">Protein transport</keyword>
<keyword evidence="4" id="KW-0813">Transport</keyword>
<dbReference type="Pfam" id="PF03127">
    <property type="entry name" value="GAT"/>
    <property type="match status" value="1"/>
</dbReference>
<evidence type="ECO:0000256" key="3">
    <source>
        <dbReference type="ARBA" id="ARBA00008099"/>
    </source>
</evidence>
<dbReference type="SMART" id="SM00809">
    <property type="entry name" value="Alpha_adaptinC2"/>
    <property type="match status" value="1"/>
</dbReference>
<feature type="region of interest" description="Disordered" evidence="10">
    <location>
        <begin position="353"/>
        <end position="373"/>
    </location>
</feature>
<dbReference type="OMA" id="VICGWEL"/>